<accession>A0AAD4MAV0</accession>
<dbReference type="Proteomes" id="UP001203297">
    <property type="component" value="Unassembled WGS sequence"/>
</dbReference>
<keyword evidence="4" id="KW-1185">Reference proteome</keyword>
<organism evidence="3 4">
    <name type="scientific">Multifurca ochricompacta</name>
    <dbReference type="NCBI Taxonomy" id="376703"/>
    <lineage>
        <taxon>Eukaryota</taxon>
        <taxon>Fungi</taxon>
        <taxon>Dikarya</taxon>
        <taxon>Basidiomycota</taxon>
        <taxon>Agaricomycotina</taxon>
        <taxon>Agaricomycetes</taxon>
        <taxon>Russulales</taxon>
        <taxon>Russulaceae</taxon>
        <taxon>Multifurca</taxon>
    </lineage>
</organism>
<dbReference type="InterPro" id="IPR011990">
    <property type="entry name" value="TPR-like_helical_dom_sf"/>
</dbReference>
<dbReference type="GO" id="GO:0031416">
    <property type="term" value="C:NatB complex"/>
    <property type="evidence" value="ECO:0007669"/>
    <property type="project" value="TreeGrafter"/>
</dbReference>
<dbReference type="InterPro" id="IPR019183">
    <property type="entry name" value="NAA25_NatB_aux_su"/>
</dbReference>
<reference evidence="3" key="1">
    <citation type="journal article" date="2022" name="New Phytol.">
        <title>Evolutionary transition to the ectomycorrhizal habit in the genomes of a hyperdiverse lineage of mushroom-forming fungi.</title>
        <authorList>
            <person name="Looney B."/>
            <person name="Miyauchi S."/>
            <person name="Morin E."/>
            <person name="Drula E."/>
            <person name="Courty P.E."/>
            <person name="Kohler A."/>
            <person name="Kuo A."/>
            <person name="LaButti K."/>
            <person name="Pangilinan J."/>
            <person name="Lipzen A."/>
            <person name="Riley R."/>
            <person name="Andreopoulos W."/>
            <person name="He G."/>
            <person name="Johnson J."/>
            <person name="Nolan M."/>
            <person name="Tritt A."/>
            <person name="Barry K.W."/>
            <person name="Grigoriev I.V."/>
            <person name="Nagy L.G."/>
            <person name="Hibbett D."/>
            <person name="Henrissat B."/>
            <person name="Matheny P.B."/>
            <person name="Labbe J."/>
            <person name="Martin F.M."/>
        </authorList>
    </citation>
    <scope>NUCLEOTIDE SEQUENCE</scope>
    <source>
        <strain evidence="3">BPL690</strain>
    </source>
</reference>
<name>A0AAD4MAV0_9AGAM</name>
<protein>
    <submittedName>
        <fullName evidence="3">Actin cytoskeleton organization protein</fullName>
    </submittedName>
</protein>
<comment type="similarity">
    <text evidence="1">Belongs to the MDM20/NAA25 family.</text>
</comment>
<sequence length="937" mass="106316">MSTLALERQIRPIYDSLDSGSHKSALLACNKLLKKHPKNDHLKALKALALTRAQKFEEAIALCEEVLATKPTDDGAINALMHALRHLGRFADLVKLFEDAFKQQPDNDELGRQAFFANVRAGNWKAAQLLANKLNKQFHNDRYIFWGIMCTVLQANDPMTTAEMREILLKLAHRLITTSWKPAEVHADRLYLFVTILQQLGLYKDARELLNTESGRFHCARNLSCDYLRRDIMRAGDWQREEAETAEQRILSKRDRNWLEFVSILDATFLPSALPNETTCESNSSSPSSFLQRVEKTRDLFTKVAEEDGSHERAAWLGLMELERRCGVHGIVSEPSRLLDLLKRYFRIFGDKAACFEDLRPYTDLGSDVLADWLAFLEGITHSPPSNTALSRFINAHKLLRHGLSVAQLTPDQEEIRAADLVRGYFEALPLEKDLPNLELQPADDLAVLAGQVYANAFTLDNAAAHLHKAIVVLEYASKKSPQSYQIHLELVRIYRLLGAPQLALDHYRLLNVKQIQNDTLSYLILSRSTNFSLAATGDLTYASECLESSHIYFSNSQETSEFIVKAFSMEKYSQISELVVFEERLDNSLQRDLVKIEHVRLRISHEPITPELVDMELIELKFIFDRLHHDNRDLEVLPNYQPRGQLSFLSQTTLFGREPATGWLSAFLKIYIKTLSEASDLDPSVEDDKLLIGDRPRQCCSPDASIPLMERLTIQTTEELSELTENELALFHYVNDLTDWLDPFHNFLRPQGESPKQAPKNGQSSNDGVPSDGNGKKLEDAPPITEPPDSILSYFKNAHAKFTGAVEGRRPFYEILHIATLTQEALLLFFICTKRFKDASIVRINKLGVLAQHIKSLRSSAADVVGQIGAQLINISELEGTADKRRQFIEHCEALQTHTEITHEYVLEVGKRLTESQRKVLEGVGRGIERIRKTPM</sequence>
<dbReference type="EMBL" id="WTXG01000003">
    <property type="protein sequence ID" value="KAI0306474.1"/>
    <property type="molecule type" value="Genomic_DNA"/>
</dbReference>
<dbReference type="Pfam" id="PF09797">
    <property type="entry name" value="NatB_MDM20"/>
    <property type="match status" value="1"/>
</dbReference>
<gene>
    <name evidence="3" type="ORF">B0F90DRAFT_1690214</name>
</gene>
<dbReference type="PANTHER" id="PTHR22767">
    <property type="entry name" value="N-TERMINAL ACETYLTRANSFERASE-RELATED"/>
    <property type="match status" value="1"/>
</dbReference>
<comment type="caution">
    <text evidence="3">The sequence shown here is derived from an EMBL/GenBank/DDBJ whole genome shotgun (WGS) entry which is preliminary data.</text>
</comment>
<evidence type="ECO:0000256" key="2">
    <source>
        <dbReference type="SAM" id="MobiDB-lite"/>
    </source>
</evidence>
<dbReference type="PANTHER" id="PTHR22767:SF3">
    <property type="entry name" value="N-ALPHA-ACETYLTRANSFERASE 25, NATB AUXILIARY SUBUNIT"/>
    <property type="match status" value="1"/>
</dbReference>
<dbReference type="AlphaFoldDB" id="A0AAD4MAV0"/>
<evidence type="ECO:0000256" key="1">
    <source>
        <dbReference type="ARBA" id="ARBA00006298"/>
    </source>
</evidence>
<dbReference type="Gene3D" id="1.25.40.1040">
    <property type="match status" value="1"/>
</dbReference>
<evidence type="ECO:0000313" key="4">
    <source>
        <dbReference type="Proteomes" id="UP001203297"/>
    </source>
</evidence>
<proteinExistence type="inferred from homology"/>
<dbReference type="SUPFAM" id="SSF48452">
    <property type="entry name" value="TPR-like"/>
    <property type="match status" value="1"/>
</dbReference>
<dbReference type="Pfam" id="PF14559">
    <property type="entry name" value="TPR_19"/>
    <property type="match status" value="1"/>
</dbReference>
<evidence type="ECO:0000313" key="3">
    <source>
        <dbReference type="EMBL" id="KAI0306474.1"/>
    </source>
</evidence>
<feature type="region of interest" description="Disordered" evidence="2">
    <location>
        <begin position="752"/>
        <end position="784"/>
    </location>
</feature>